<dbReference type="EMBL" id="UZAG01003586">
    <property type="protein sequence ID" value="VDO15570.1"/>
    <property type="molecule type" value="Genomic_DNA"/>
</dbReference>
<accession>A0A0R3QDT8</accession>
<protein>
    <submittedName>
        <fullName evidence="3">Ovule protein</fullName>
    </submittedName>
</protein>
<proteinExistence type="predicted"/>
<gene>
    <name evidence="1" type="ORF">BTMF_LOCUS3821</name>
</gene>
<dbReference type="WBParaSite" id="BTMF_0000452401-mRNA-1">
    <property type="protein sequence ID" value="BTMF_0000452401-mRNA-1"/>
    <property type="gene ID" value="BTMF_0000452401"/>
</dbReference>
<organism evidence="3">
    <name type="scientific">Brugia timori</name>
    <dbReference type="NCBI Taxonomy" id="42155"/>
    <lineage>
        <taxon>Eukaryota</taxon>
        <taxon>Metazoa</taxon>
        <taxon>Ecdysozoa</taxon>
        <taxon>Nematoda</taxon>
        <taxon>Chromadorea</taxon>
        <taxon>Rhabditida</taxon>
        <taxon>Spirurina</taxon>
        <taxon>Spiruromorpha</taxon>
        <taxon>Filarioidea</taxon>
        <taxon>Onchocercidae</taxon>
        <taxon>Brugia</taxon>
    </lineage>
</organism>
<reference evidence="1 2" key="2">
    <citation type="submission" date="2018-11" db="EMBL/GenBank/DDBJ databases">
        <authorList>
            <consortium name="Pathogen Informatics"/>
        </authorList>
    </citation>
    <scope>NUCLEOTIDE SEQUENCE [LARGE SCALE GENOMIC DNA]</scope>
</reference>
<evidence type="ECO:0000313" key="2">
    <source>
        <dbReference type="Proteomes" id="UP000280834"/>
    </source>
</evidence>
<evidence type="ECO:0000313" key="1">
    <source>
        <dbReference type="EMBL" id="VDO15570.1"/>
    </source>
</evidence>
<dbReference type="Proteomes" id="UP000280834">
    <property type="component" value="Unassembled WGS sequence"/>
</dbReference>
<name>A0A0R3QDT8_9BILA</name>
<keyword evidence="2" id="KW-1185">Reference proteome</keyword>
<evidence type="ECO:0000313" key="3">
    <source>
        <dbReference type="WBParaSite" id="BTMF_0000452401-mRNA-1"/>
    </source>
</evidence>
<dbReference type="AlphaFoldDB" id="A0A0R3QDT8"/>
<reference evidence="3" key="1">
    <citation type="submission" date="2017-02" db="UniProtKB">
        <authorList>
            <consortium name="WormBaseParasite"/>
        </authorList>
    </citation>
    <scope>IDENTIFICATION</scope>
</reference>
<sequence length="79" mass="9700">MYSTLRCYMEAKQRDIRRKISSQIFQRKTMQGKNASSLQHKKICKICIKLNVVKHKFEIWQHQQFSDVFVQPERTWWLL</sequence>